<evidence type="ECO:0000313" key="2">
    <source>
        <dbReference type="Proteomes" id="UP000499080"/>
    </source>
</evidence>
<sequence>MEPYQGDWEVQVLRRRRQQRHSELQKNSLALRAFQILPRDQKSCHPRLRHQPLYLSLTWCAQQSSDMEPQFTLRRDTRLSSDH</sequence>
<keyword evidence="2" id="KW-1185">Reference proteome</keyword>
<accession>A0A4Y2SF03</accession>
<gene>
    <name evidence="1" type="ORF">AVEN_42620_1</name>
</gene>
<protein>
    <submittedName>
        <fullName evidence="1">Uncharacterized protein</fullName>
    </submittedName>
</protein>
<dbReference type="Proteomes" id="UP000499080">
    <property type="component" value="Unassembled WGS sequence"/>
</dbReference>
<dbReference type="AlphaFoldDB" id="A0A4Y2SF03"/>
<name>A0A4Y2SF03_ARAVE</name>
<comment type="caution">
    <text evidence="1">The sequence shown here is derived from an EMBL/GenBank/DDBJ whole genome shotgun (WGS) entry which is preliminary data.</text>
</comment>
<organism evidence="1 2">
    <name type="scientific">Araneus ventricosus</name>
    <name type="common">Orbweaver spider</name>
    <name type="synonym">Epeira ventricosa</name>
    <dbReference type="NCBI Taxonomy" id="182803"/>
    <lineage>
        <taxon>Eukaryota</taxon>
        <taxon>Metazoa</taxon>
        <taxon>Ecdysozoa</taxon>
        <taxon>Arthropoda</taxon>
        <taxon>Chelicerata</taxon>
        <taxon>Arachnida</taxon>
        <taxon>Araneae</taxon>
        <taxon>Araneomorphae</taxon>
        <taxon>Entelegynae</taxon>
        <taxon>Araneoidea</taxon>
        <taxon>Araneidae</taxon>
        <taxon>Araneus</taxon>
    </lineage>
</organism>
<proteinExistence type="predicted"/>
<dbReference type="EMBL" id="BGPR01021293">
    <property type="protein sequence ID" value="GBN86451.1"/>
    <property type="molecule type" value="Genomic_DNA"/>
</dbReference>
<reference evidence="1 2" key="1">
    <citation type="journal article" date="2019" name="Sci. Rep.">
        <title>Orb-weaving spider Araneus ventricosus genome elucidates the spidroin gene catalogue.</title>
        <authorList>
            <person name="Kono N."/>
            <person name="Nakamura H."/>
            <person name="Ohtoshi R."/>
            <person name="Moran D.A.P."/>
            <person name="Shinohara A."/>
            <person name="Yoshida Y."/>
            <person name="Fujiwara M."/>
            <person name="Mori M."/>
            <person name="Tomita M."/>
            <person name="Arakawa K."/>
        </authorList>
    </citation>
    <scope>NUCLEOTIDE SEQUENCE [LARGE SCALE GENOMIC DNA]</scope>
</reference>
<evidence type="ECO:0000313" key="1">
    <source>
        <dbReference type="EMBL" id="GBN86451.1"/>
    </source>
</evidence>